<dbReference type="AlphaFoldDB" id="A0A1G9H8L8"/>
<dbReference type="Proteomes" id="UP000198718">
    <property type="component" value="Unassembled WGS sequence"/>
</dbReference>
<evidence type="ECO:0000313" key="1">
    <source>
        <dbReference type="EMBL" id="SDL09229.1"/>
    </source>
</evidence>
<dbReference type="OrthoDB" id="2087672at2"/>
<dbReference type="EMBL" id="FNFP01000008">
    <property type="protein sequence ID" value="SDL09229.1"/>
    <property type="molecule type" value="Genomic_DNA"/>
</dbReference>
<dbReference type="STRING" id="393762.SAMN05660472_02584"/>
<sequence>MNKNIEEVFYSLNEFDEKFNVFNCDENNYTIFYNAMISGLTQLILCKKLFKRNKDIVEFLDKVFNIKYPDYVNKNRALILGRTIRYVSEIDDSESLKAIINKLYEVISKLNNDNYNPDNLSWHDAIKLLDLNRG</sequence>
<proteinExistence type="predicted"/>
<accession>A0A1G9H8L8</accession>
<reference evidence="1 2" key="1">
    <citation type="submission" date="2016-10" db="EMBL/GenBank/DDBJ databases">
        <authorList>
            <person name="de Groot N.N."/>
        </authorList>
    </citation>
    <scope>NUCLEOTIDE SEQUENCE [LARGE SCALE GENOMIC DNA]</scope>
    <source>
        <strain evidence="1 2">DSM 18346</strain>
    </source>
</reference>
<organism evidence="1 2">
    <name type="scientific">Natronincola ferrireducens</name>
    <dbReference type="NCBI Taxonomy" id="393762"/>
    <lineage>
        <taxon>Bacteria</taxon>
        <taxon>Bacillati</taxon>
        <taxon>Bacillota</taxon>
        <taxon>Clostridia</taxon>
        <taxon>Peptostreptococcales</taxon>
        <taxon>Natronincolaceae</taxon>
        <taxon>Natronincola</taxon>
    </lineage>
</organism>
<protein>
    <submittedName>
        <fullName evidence="1">Uncharacterized protein</fullName>
    </submittedName>
</protein>
<keyword evidence="2" id="KW-1185">Reference proteome</keyword>
<name>A0A1G9H8L8_9FIRM</name>
<gene>
    <name evidence="1" type="ORF">SAMN05660472_02584</name>
</gene>
<dbReference type="RefSeq" id="WP_090554260.1">
    <property type="nucleotide sequence ID" value="NZ_FNFP01000008.1"/>
</dbReference>
<evidence type="ECO:0000313" key="2">
    <source>
        <dbReference type="Proteomes" id="UP000198718"/>
    </source>
</evidence>